<dbReference type="SUPFAM" id="SSF53067">
    <property type="entry name" value="Actin-like ATPase domain"/>
    <property type="match status" value="1"/>
</dbReference>
<dbReference type="InterPro" id="IPR002821">
    <property type="entry name" value="Hydantoinase_A"/>
</dbReference>
<dbReference type="HOGENOM" id="CLU_060932_0_0_6"/>
<evidence type="ECO:0000259" key="1">
    <source>
        <dbReference type="Pfam" id="PF01968"/>
    </source>
</evidence>
<organism evidence="2 3">
    <name type="scientific">Beggiatoa alba B18LD</name>
    <dbReference type="NCBI Taxonomy" id="395493"/>
    <lineage>
        <taxon>Bacteria</taxon>
        <taxon>Pseudomonadati</taxon>
        <taxon>Pseudomonadota</taxon>
        <taxon>Gammaproteobacteria</taxon>
        <taxon>Thiotrichales</taxon>
        <taxon>Thiotrichaceae</taxon>
        <taxon>Beggiatoa</taxon>
    </lineage>
</organism>
<dbReference type="Gene3D" id="3.30.420.40">
    <property type="match status" value="1"/>
</dbReference>
<dbReference type="RefSeq" id="WP_002690289.1">
    <property type="nucleotide sequence ID" value="NZ_JH600070.1"/>
</dbReference>
<dbReference type="NCBIfam" id="TIGR03123">
    <property type="entry name" value="one_C_unchar_1"/>
    <property type="match status" value="1"/>
</dbReference>
<dbReference type="GO" id="GO:0016787">
    <property type="term" value="F:hydrolase activity"/>
    <property type="evidence" value="ECO:0007669"/>
    <property type="project" value="InterPro"/>
</dbReference>
<dbReference type="Proteomes" id="UP000005744">
    <property type="component" value="Unassembled WGS sequence"/>
</dbReference>
<protein>
    <submittedName>
        <fullName evidence="2">Putative H4MPT-linked C1 transfer pathway protein</fullName>
    </submittedName>
</protein>
<accession>I3CI14</accession>
<sequence>MSNNAIIGWDVGGAHLKVAYIDKAGQLQSVKQYPCPLWQGLDYLHNAITEALTTLPYTPQSTLHSVTMTGELVDLFPDRATGVRELIRALAQHLEEPNLFFFGGTGGLLTAEQAMQHTEAVASANWLATGLLVGQNLEQGLLIDIGSTTTDLLLIKQATINHRGYSDFERMQAGELVYTGVVRTPLMAITDKVPFFGAWQPLMAEYFATTADIYRLVGELDETLDQMPTADGQGKTSLDSARRLARMLGVDVSIADLGKWQTVATYLINCQARRIMDAIDVQLSRQLLPPQAPFIGAGAGNFVVRQLATWYKRPFIDFAELIQINDPALHRLVTLCAPAVAVAYLARIWNDYCSR</sequence>
<reference evidence="2 3" key="1">
    <citation type="submission" date="2011-11" db="EMBL/GenBank/DDBJ databases">
        <title>Improved High-Quality Draft sequence of Beggiatoa alba B18lD.</title>
        <authorList>
            <consortium name="US DOE Joint Genome Institute"/>
            <person name="Lucas S."/>
            <person name="Han J."/>
            <person name="Lapidus A."/>
            <person name="Cheng J.-F."/>
            <person name="Goodwin L."/>
            <person name="Pitluck S."/>
            <person name="Peters L."/>
            <person name="Mikhailova N."/>
            <person name="Held B."/>
            <person name="Detter J.C."/>
            <person name="Han C."/>
            <person name="Tapia R."/>
            <person name="Land M."/>
            <person name="Hauser L."/>
            <person name="Kyrpides N."/>
            <person name="Ivanova N."/>
            <person name="Pagani I."/>
            <person name="Samuel K."/>
            <person name="Teske A."/>
            <person name="Mueller J."/>
            <person name="Woyke T."/>
        </authorList>
    </citation>
    <scope>NUCLEOTIDE SEQUENCE [LARGE SCALE GENOMIC DNA]</scope>
    <source>
        <strain evidence="2 3">B18LD</strain>
    </source>
</reference>
<feature type="domain" description="Hydantoinase A/oxoprolinase" evidence="1">
    <location>
        <begin position="64"/>
        <end position="314"/>
    </location>
</feature>
<evidence type="ECO:0000313" key="2">
    <source>
        <dbReference type="EMBL" id="EIJ43257.1"/>
    </source>
</evidence>
<dbReference type="InterPro" id="IPR043129">
    <property type="entry name" value="ATPase_NBD"/>
</dbReference>
<evidence type="ECO:0000313" key="3">
    <source>
        <dbReference type="Proteomes" id="UP000005744"/>
    </source>
</evidence>
<dbReference type="AlphaFoldDB" id="I3CI14"/>
<keyword evidence="3" id="KW-1185">Reference proteome</keyword>
<gene>
    <name evidence="2" type="ORF">BegalDRAFT_2406</name>
</gene>
<proteinExistence type="predicted"/>
<dbReference type="EMBL" id="JH600070">
    <property type="protein sequence ID" value="EIJ43257.1"/>
    <property type="molecule type" value="Genomic_DNA"/>
</dbReference>
<dbReference type="eggNOG" id="COG1548">
    <property type="taxonomic scope" value="Bacteria"/>
</dbReference>
<dbReference type="InterPro" id="IPR002756">
    <property type="entry name" value="MfnF"/>
</dbReference>
<dbReference type="OrthoDB" id="1792672at2"/>
<name>I3CI14_9GAMM</name>
<dbReference type="Pfam" id="PF01968">
    <property type="entry name" value="Hydantoinase_A"/>
    <property type="match status" value="1"/>
</dbReference>
<dbReference type="STRING" id="395493.BegalDRAFT_2406"/>
<dbReference type="Gene3D" id="3.30.420.190">
    <property type="entry name" value="conserved archaeal protein q6m145"/>
    <property type="match status" value="1"/>
</dbReference>